<dbReference type="SUPFAM" id="SSF53474">
    <property type="entry name" value="alpha/beta-Hydrolases"/>
    <property type="match status" value="1"/>
</dbReference>
<dbReference type="GO" id="GO:0006508">
    <property type="term" value="P:proteolysis"/>
    <property type="evidence" value="ECO:0007669"/>
    <property type="project" value="UniProtKB-KW"/>
</dbReference>
<dbReference type="OrthoDB" id="9812068at2"/>
<feature type="compositionally biased region" description="Basic and acidic residues" evidence="5">
    <location>
        <begin position="54"/>
        <end position="68"/>
    </location>
</feature>
<dbReference type="Gene3D" id="3.90.226.10">
    <property type="entry name" value="2-enoyl-CoA Hydratase, Chain A, domain 1"/>
    <property type="match status" value="1"/>
</dbReference>
<dbReference type="Pfam" id="PF12697">
    <property type="entry name" value="Abhydrolase_6"/>
    <property type="match status" value="1"/>
</dbReference>
<accession>A0A517RH75</accession>
<dbReference type="InterPro" id="IPR035099">
    <property type="entry name" value="Anthrax_toxin_C-terminal"/>
</dbReference>
<dbReference type="EMBL" id="CP036269">
    <property type="protein sequence ID" value="QDT43222.1"/>
    <property type="molecule type" value="Genomic_DNA"/>
</dbReference>
<dbReference type="InterPro" id="IPR011990">
    <property type="entry name" value="TPR-like_helical_dom_sf"/>
</dbReference>
<dbReference type="Gene3D" id="3.90.1760.10">
    <property type="entry name" value="Anthrax toxin, edema factor, central domain"/>
    <property type="match status" value="1"/>
</dbReference>
<dbReference type="PROSITE" id="PS50106">
    <property type="entry name" value="PDZ"/>
    <property type="match status" value="1"/>
</dbReference>
<dbReference type="SMART" id="SM00245">
    <property type="entry name" value="TSPc"/>
    <property type="match status" value="1"/>
</dbReference>
<evidence type="ECO:0000256" key="3">
    <source>
        <dbReference type="ARBA" id="ARBA00022801"/>
    </source>
</evidence>
<dbReference type="GO" id="GO:0005576">
    <property type="term" value="C:extracellular region"/>
    <property type="evidence" value="ECO:0007669"/>
    <property type="project" value="InterPro"/>
</dbReference>
<comment type="similarity">
    <text evidence="1">Belongs to the peptidase S41A family.</text>
</comment>
<evidence type="ECO:0000256" key="2">
    <source>
        <dbReference type="ARBA" id="ARBA00022670"/>
    </source>
</evidence>
<keyword evidence="2 8" id="KW-0645">Protease</keyword>
<dbReference type="InterPro" id="IPR029045">
    <property type="entry name" value="ClpP/crotonase-like_dom_sf"/>
</dbReference>
<evidence type="ECO:0000256" key="6">
    <source>
        <dbReference type="SAM" id="SignalP"/>
    </source>
</evidence>
<dbReference type="Pfam" id="PF00595">
    <property type="entry name" value="PDZ"/>
    <property type="match status" value="1"/>
</dbReference>
<dbReference type="Pfam" id="PF17804">
    <property type="entry name" value="TSP_NTD"/>
    <property type="match status" value="1"/>
</dbReference>
<dbReference type="Gene3D" id="2.30.42.10">
    <property type="match status" value="1"/>
</dbReference>
<evidence type="ECO:0000256" key="5">
    <source>
        <dbReference type="SAM" id="MobiDB-lite"/>
    </source>
</evidence>
<feature type="domain" description="PDZ" evidence="7">
    <location>
        <begin position="1634"/>
        <end position="1687"/>
    </location>
</feature>
<reference evidence="8 9" key="1">
    <citation type="submission" date="2019-02" db="EMBL/GenBank/DDBJ databases">
        <title>Deep-cultivation of Planctomycetes and their phenomic and genomic characterization uncovers novel biology.</title>
        <authorList>
            <person name="Wiegand S."/>
            <person name="Jogler M."/>
            <person name="Boedeker C."/>
            <person name="Pinto D."/>
            <person name="Vollmers J."/>
            <person name="Rivas-Marin E."/>
            <person name="Kohn T."/>
            <person name="Peeters S.H."/>
            <person name="Heuer A."/>
            <person name="Rast P."/>
            <person name="Oberbeckmann S."/>
            <person name="Bunk B."/>
            <person name="Jeske O."/>
            <person name="Meyerdierks A."/>
            <person name="Storesund J.E."/>
            <person name="Kallscheuer N."/>
            <person name="Luecker S."/>
            <person name="Lage O.M."/>
            <person name="Pohl T."/>
            <person name="Merkel B.J."/>
            <person name="Hornburger P."/>
            <person name="Mueller R.-W."/>
            <person name="Bruemmer F."/>
            <person name="Labrenz M."/>
            <person name="Spormann A.M."/>
            <person name="Op den Camp H."/>
            <person name="Overmann J."/>
            <person name="Amann R."/>
            <person name="Jetten M.S.M."/>
            <person name="Mascher T."/>
            <person name="Medema M.H."/>
            <person name="Devos D.P."/>
            <person name="Kaster A.-K."/>
            <person name="Ovreas L."/>
            <person name="Rohde M."/>
            <person name="Galperin M.Y."/>
            <person name="Jogler C."/>
        </authorList>
    </citation>
    <scope>NUCLEOTIDE SEQUENCE [LARGE SCALE GENOMIC DNA]</scope>
    <source>
        <strain evidence="8 9">Pan241w</strain>
    </source>
</reference>
<dbReference type="SUPFAM" id="SSF81298">
    <property type="entry name" value="Adenylylcyclase toxin (the edema factor)"/>
    <property type="match status" value="1"/>
</dbReference>
<dbReference type="InterPro" id="IPR005151">
    <property type="entry name" value="Tail-specific_protease"/>
</dbReference>
<dbReference type="Proteomes" id="UP000317171">
    <property type="component" value="Chromosome"/>
</dbReference>
<gene>
    <name evidence="8" type="primary">prc_2</name>
    <name evidence="8" type="ORF">Pan241w_33220</name>
</gene>
<dbReference type="InterPro" id="IPR036034">
    <property type="entry name" value="PDZ_sf"/>
</dbReference>
<dbReference type="KEGG" id="gaz:Pan241w_33220"/>
<keyword evidence="9" id="KW-1185">Reference proteome</keyword>
<name>A0A517RH75_9PLAN</name>
<dbReference type="CDD" id="cd07560">
    <property type="entry name" value="Peptidase_S41_CPP"/>
    <property type="match status" value="1"/>
</dbReference>
<feature type="chain" id="PRO_5021760739" evidence="6">
    <location>
        <begin position="27"/>
        <end position="2181"/>
    </location>
</feature>
<dbReference type="PANTHER" id="PTHR32060">
    <property type="entry name" value="TAIL-SPECIFIC PROTEASE"/>
    <property type="match status" value="1"/>
</dbReference>
<keyword evidence="4" id="KW-0720">Serine protease</keyword>
<dbReference type="InterPro" id="IPR040573">
    <property type="entry name" value="TSP_N"/>
</dbReference>
<dbReference type="Gene3D" id="3.30.750.44">
    <property type="match status" value="1"/>
</dbReference>
<dbReference type="CDD" id="cd06782">
    <property type="entry name" value="cpPDZ_CPP-like"/>
    <property type="match status" value="1"/>
</dbReference>
<keyword evidence="3 8" id="KW-0378">Hydrolase</keyword>
<dbReference type="InterPro" id="IPR000073">
    <property type="entry name" value="AB_hydrolase_1"/>
</dbReference>
<sequence precursor="true">MKNQKLAFIMFCVCLAMVAGTTCSYAEEQKKLSVDLGPASFVLDKVFFKEIDPERDKAEPRKPGERRRPPLWSIPKEVAPGGNGTSYTARFARKLWPRRVKKTQAQKKTVQVEVHYEFPARLDFSHLVKPLNQGSSTPLVAALLKNKARFASRFKIIGEYKNPISRTSPLQTTHRISLGYAWSPRDLRLDDPNLRHRDPIIPFFQTGKQETYQDISSAGQLEWFKQLGISLGEGGQGINPVTYRTTHTYVQKTEGKPGGEDGFTHVLNVPASSGLINATQIPRRRDSPYFLDISLHISDNLGDEGGAIPGMLINTYDLTLRYRLAESPAEAVELTLLDANTALTHEASDLQLPLQIEKVDELEAEQRNEQRQNRIHKQKETLVKWDLKRKGAVADGVSLMLLRAEAKKPGKVVFQIPGEYAGRLDQLDGSQFRLQETNSGSAGDLSRVEVETVEFEGKHYAFALYAPPADFSKISAGKKSYSTIQIGERTTRMEFRSIPVEVSMQEINASTTSQPTKKEFPLILARPPVVLVHGTYDNPKNCWQTKTSRGPALLQRLTNRGLAVYTVDFESTNGRKGSGPSRFEDNKRVVWSKEHGGIEQALEDFRGASLNLAATQADVVGHSLGGVLPRVYASPEYNASYKRPANFNKGDIHRLITIASTHHGSDMPRVFHALRAIKIGEEGFFDYIASRGLFGFADWKTGLDTGAALDQIPTSKALQKIGPTSVPAHAIGLVSTAGDMYDFEAKYRNEAIAVCEVFYQHPKMLAKVFNQVEQKEDAERLLDFLKTLDYRRNKGFLGGNLNDEQVLMLLFRAAVFGNTQNDCTVRLQSQLGGLRQRYTSTVCNVLHGFAPRYPAVQSRVIELLTGPAELFDPKGFPAAGQPLTNVSPGEAGSKPWDWSNVSRGEAIARSNIVPEQAASFSEVARDTGLIIVVRPVNQHATARIAEGAATKNMRIKGKSADWGPQKGFIPTQQRLSKLGRQTAVTKEEIAKFNRLVQSCIKAGDATEKVLDYDDAPYAGKRLIAVKPSGADGRERVVVDIGNGRYYDPDEDQELVANQYVITENEIKVLADQNHRPLTADYDLLAIGTPRGPPTERGPPPRKPIYKEGQTKRFDKERYGAVYPWQIELIKEINFTVDHVGGDVVHHGPENQYDGSPGVDYPNTAFEPNGLVIHIPLAPGPNPDRYLQQYFREKFVQGFNLEPNDGWGWKPFDRMDQSCDYTASPVELKPQPEIVEATPQPQTPSTAAPEMKAPAEEMKSFFFRNVEAGTTTVDQLLQDEKWGEPVRRSPMSDGSELLEFRVRGYKRVNVVVRGDRVQTIDVTLPDGVTPESVAQIFKLGEPREGALSVVAKIGTTVSADWKAQRYSAGRVVLFIDESGAKPVAQLMRVYALNVIPMQTDEASLVKRSLQGQNAESRQITKAVLNLLATKHLQPQELNQEIAQRWLQNYVKALDPLKLFFFQSDIDEFQKQSEQIIEGAAEGNIDFAYDVFYRYLERRAQNLKIVREYLSAEHDFTLDEEILNLKKVPYPDNELEAREIWRKRVKLELLKRKAKGYGPVESLERVKRHYECQFQLPEKIDDLQLLEWSLSALAKSYNANSTYYSARSIGRFQDNLRRQIVGIGAQLQIVDGDTEVVSLPEGGAAARSGALKTGDRIIAVAEGEGEFESVSGLRLTEIVDKIRGKQGTVVRLKVISSQKNQPTVIELTRDQVQFARIRSTILNEQYVSEKRKTRIGFVSVPAFYSDSRGPSGRSSSKDLEKILKAYEADGVEALVLDLRNNSGGMLAESFRFTSLFIGQRPLVQTKDQSGKVQTLNGVKVNYRWNKPLVVLTNKFSSGGAEIFIAAIQDYRRGLILGDSTTYGSASIQNSFDIGRELFKQDKPPQLGILQMTTRVFYRPTGDVIHLQGVVPDIQIPSYSEFGKTFREAMSDTLHVDPLPTKTVPHDGYVNPELVRTLSRSFEDRSEDLMVFQDYLDQLTEYKRQSNRATTPLNEEQYLAEYTQRITPKYSSWNDKNQIERDAYFNEVMAIALEYTRKLEWVDDYQKGKDAFARKQFETVVTHLSAALDANPDLTDAYKGRANAYAALKQWKQALADYQHVKGAGLEAVATRASEIRSKSETIADIARGERLLVLDEQGKWLWVEQTSKQKKQGWILKEDLRSIYEPSKTTKQTPAPPPAPVPQ</sequence>
<dbReference type="GO" id="GO:0004252">
    <property type="term" value="F:serine-type endopeptidase activity"/>
    <property type="evidence" value="ECO:0007669"/>
    <property type="project" value="UniProtKB-EC"/>
</dbReference>
<dbReference type="SUPFAM" id="SSF50156">
    <property type="entry name" value="PDZ domain-like"/>
    <property type="match status" value="1"/>
</dbReference>
<evidence type="ECO:0000256" key="1">
    <source>
        <dbReference type="ARBA" id="ARBA00009179"/>
    </source>
</evidence>
<dbReference type="Gene3D" id="3.30.70.1720">
    <property type="match status" value="1"/>
</dbReference>
<dbReference type="GO" id="GO:0008294">
    <property type="term" value="F:calcium- and calmodulin-responsive adenylate cyclase activity"/>
    <property type="evidence" value="ECO:0007669"/>
    <property type="project" value="InterPro"/>
</dbReference>
<dbReference type="InterPro" id="IPR005165">
    <property type="entry name" value="Anthrax_toxin_edema_cen"/>
</dbReference>
<dbReference type="Pfam" id="PF03572">
    <property type="entry name" value="Peptidase_S41"/>
    <property type="match status" value="1"/>
</dbReference>
<evidence type="ECO:0000256" key="4">
    <source>
        <dbReference type="ARBA" id="ARBA00022825"/>
    </source>
</evidence>
<evidence type="ECO:0000313" key="9">
    <source>
        <dbReference type="Proteomes" id="UP000317171"/>
    </source>
</evidence>
<feature type="signal peptide" evidence="6">
    <location>
        <begin position="1"/>
        <end position="26"/>
    </location>
</feature>
<evidence type="ECO:0000259" key="7">
    <source>
        <dbReference type="PROSITE" id="PS50106"/>
    </source>
</evidence>
<dbReference type="InterPro" id="IPR037017">
    <property type="entry name" value="Anthrax_toxin_edema_cen_sf"/>
</dbReference>
<evidence type="ECO:0000313" key="8">
    <source>
        <dbReference type="EMBL" id="QDT43222.1"/>
    </source>
</evidence>
<dbReference type="GO" id="GO:0030288">
    <property type="term" value="C:outer membrane-bounded periplasmic space"/>
    <property type="evidence" value="ECO:0007669"/>
    <property type="project" value="TreeGrafter"/>
</dbReference>
<feature type="region of interest" description="Disordered" evidence="5">
    <location>
        <begin position="54"/>
        <end position="83"/>
    </location>
</feature>
<keyword evidence="6" id="KW-0732">Signal</keyword>
<dbReference type="InterPro" id="IPR029058">
    <property type="entry name" value="AB_hydrolase_fold"/>
</dbReference>
<dbReference type="SUPFAM" id="SSF48452">
    <property type="entry name" value="TPR-like"/>
    <property type="match status" value="1"/>
</dbReference>
<dbReference type="Gene3D" id="1.25.40.10">
    <property type="entry name" value="Tetratricopeptide repeat domain"/>
    <property type="match status" value="1"/>
</dbReference>
<dbReference type="InterPro" id="IPR001478">
    <property type="entry name" value="PDZ"/>
</dbReference>
<dbReference type="SMART" id="SM00228">
    <property type="entry name" value="PDZ"/>
    <property type="match status" value="1"/>
</dbReference>
<protein>
    <submittedName>
        <fullName evidence="8">Tail-specific protease</fullName>
        <ecNumber evidence="8">3.4.21.102</ecNumber>
    </submittedName>
</protein>
<dbReference type="Pfam" id="PF03497">
    <property type="entry name" value="Anthrax_toxA"/>
    <property type="match status" value="1"/>
</dbReference>
<organism evidence="8 9">
    <name type="scientific">Gimesia alba</name>
    <dbReference type="NCBI Taxonomy" id="2527973"/>
    <lineage>
        <taxon>Bacteria</taxon>
        <taxon>Pseudomonadati</taxon>
        <taxon>Planctomycetota</taxon>
        <taxon>Planctomycetia</taxon>
        <taxon>Planctomycetales</taxon>
        <taxon>Planctomycetaceae</taxon>
        <taxon>Gimesia</taxon>
    </lineage>
</organism>
<dbReference type="Gene3D" id="3.40.50.1820">
    <property type="entry name" value="alpha/beta hydrolase"/>
    <property type="match status" value="1"/>
</dbReference>
<dbReference type="InterPro" id="IPR004447">
    <property type="entry name" value="Peptidase_S41A"/>
</dbReference>
<dbReference type="SUPFAM" id="SSF52096">
    <property type="entry name" value="ClpP/crotonase"/>
    <property type="match status" value="1"/>
</dbReference>
<proteinExistence type="inferred from homology"/>
<dbReference type="EC" id="3.4.21.102" evidence="8"/>
<dbReference type="PANTHER" id="PTHR32060:SF22">
    <property type="entry name" value="CARBOXYL-TERMINAL-PROCESSING PEPTIDASE 3, CHLOROPLASTIC"/>
    <property type="match status" value="1"/>
</dbReference>
<dbReference type="GO" id="GO:0007165">
    <property type="term" value="P:signal transduction"/>
    <property type="evidence" value="ECO:0007669"/>
    <property type="project" value="TreeGrafter"/>
</dbReference>